<protein>
    <recommendedName>
        <fullName evidence="1">Mitochondrial import inner membrane translocase subunit</fullName>
    </recommendedName>
</protein>
<keyword evidence="4" id="KW-1185">Reference proteome</keyword>
<sequence length="79" mass="8776">MAGQVDERDAKELQAFLEMENQKAVIQAAIGKLSEICFDKCVAKPGNKLDSSEANCISNCAGRYLDTSMFIMNRMVQKK</sequence>
<comment type="domain">
    <text evidence="1">The twin CX3C motif contains 4 conserved Cys residues that form 2 disulfide bonds in the mitochondrial intermembrane space.</text>
</comment>
<dbReference type="AlphaFoldDB" id="A0A8J5XBJ9"/>
<comment type="caution">
    <text evidence="3">The sequence shown here is derived from an EMBL/GenBank/DDBJ whole genome shotgun (WGS) entry which is preliminary data.</text>
</comment>
<dbReference type="Gene3D" id="1.10.287.810">
    <property type="entry name" value="Mitochondrial import inner membrane translocase subunit tim13 like domains"/>
    <property type="match status" value="1"/>
</dbReference>
<dbReference type="GO" id="GO:0015031">
    <property type="term" value="P:protein transport"/>
    <property type="evidence" value="ECO:0007669"/>
    <property type="project" value="UniProtKB-KW"/>
</dbReference>
<keyword evidence="1" id="KW-0653">Protein transport</keyword>
<keyword evidence="1" id="KW-0999">Mitochondrion inner membrane</keyword>
<name>A0A8J5XBJ9_DIALT</name>
<keyword evidence="1" id="KW-0813">Transport</keyword>
<accession>A0A8J5XBJ9</accession>
<gene>
    <name evidence="3" type="ORF">KFE25_013208</name>
</gene>
<dbReference type="EMBL" id="JAGTXO010000032">
    <property type="protein sequence ID" value="KAG8460558.1"/>
    <property type="molecule type" value="Genomic_DNA"/>
</dbReference>
<evidence type="ECO:0000259" key="2">
    <source>
        <dbReference type="Pfam" id="PF02953"/>
    </source>
</evidence>
<dbReference type="InterPro" id="IPR004217">
    <property type="entry name" value="Tim10-like"/>
</dbReference>
<dbReference type="GO" id="GO:0005743">
    <property type="term" value="C:mitochondrial inner membrane"/>
    <property type="evidence" value="ECO:0007669"/>
    <property type="project" value="UniProtKB-SubCell"/>
</dbReference>
<keyword evidence="1" id="KW-0496">Mitochondrion</keyword>
<proteinExistence type="inferred from homology"/>
<dbReference type="OMA" id="NEICWDK"/>
<keyword evidence="1" id="KW-0143">Chaperone</keyword>
<comment type="subunit">
    <text evidence="1">Heterohexamer.</text>
</comment>
<organism evidence="3 4">
    <name type="scientific">Diacronema lutheri</name>
    <name type="common">Unicellular marine alga</name>
    <name type="synonym">Monochrysis lutheri</name>
    <dbReference type="NCBI Taxonomy" id="2081491"/>
    <lineage>
        <taxon>Eukaryota</taxon>
        <taxon>Haptista</taxon>
        <taxon>Haptophyta</taxon>
        <taxon>Pavlovophyceae</taxon>
        <taxon>Pavlovales</taxon>
        <taxon>Pavlovaceae</taxon>
        <taxon>Diacronema</taxon>
    </lineage>
</organism>
<keyword evidence="1" id="KW-0472">Membrane</keyword>
<feature type="domain" description="Tim10-like" evidence="2">
    <location>
        <begin position="16"/>
        <end position="76"/>
    </location>
</feature>
<comment type="subcellular location">
    <subcellularLocation>
        <location evidence="1">Mitochondrion inner membrane</location>
        <topology evidence="1">Peripheral membrane protein</topology>
        <orientation evidence="1">Intermembrane side</orientation>
    </subcellularLocation>
</comment>
<dbReference type="Proteomes" id="UP000751190">
    <property type="component" value="Unassembled WGS sequence"/>
</dbReference>
<comment type="similarity">
    <text evidence="1">Belongs to the small Tim family.</text>
</comment>
<evidence type="ECO:0000313" key="4">
    <source>
        <dbReference type="Proteomes" id="UP000751190"/>
    </source>
</evidence>
<dbReference type="Pfam" id="PF02953">
    <property type="entry name" value="zf-Tim10_DDP"/>
    <property type="match status" value="1"/>
</dbReference>
<keyword evidence="1" id="KW-1015">Disulfide bond</keyword>
<comment type="function">
    <text evidence="1">Mitochondrial intermembrane chaperone that participates in the import and insertion of some multi-pass transmembrane proteins into the mitochondrial inner membrane. Also required for the transfer of beta-barrel precursors from the TOM complex to the sorting and assembly machinery (SAM complex) of the outer membrane. Acts as a chaperone-like protein that protects the hydrophobic precursors from aggregation and guide them through the mitochondrial intermembrane space.</text>
</comment>
<dbReference type="InterPro" id="IPR035427">
    <property type="entry name" value="Tim10-like_dom_sf"/>
</dbReference>
<evidence type="ECO:0000313" key="3">
    <source>
        <dbReference type="EMBL" id="KAG8460558.1"/>
    </source>
</evidence>
<keyword evidence="1" id="KW-0811">Translocation</keyword>
<dbReference type="OrthoDB" id="344165at2759"/>
<evidence type="ECO:0000256" key="1">
    <source>
        <dbReference type="RuleBase" id="RU367043"/>
    </source>
</evidence>
<dbReference type="SUPFAM" id="SSF144122">
    <property type="entry name" value="Tim10-like"/>
    <property type="match status" value="1"/>
</dbReference>
<reference evidence="3" key="1">
    <citation type="submission" date="2021-05" db="EMBL/GenBank/DDBJ databases">
        <title>The genome of the haptophyte Pavlova lutheri (Diacronema luteri, Pavlovales) - a model for lipid biosynthesis in eukaryotic algae.</title>
        <authorList>
            <person name="Hulatt C.J."/>
            <person name="Posewitz M.C."/>
        </authorList>
    </citation>
    <scope>NUCLEOTIDE SEQUENCE</scope>
    <source>
        <strain evidence="3">NIVA-4/92</strain>
    </source>
</reference>